<dbReference type="InParanoid" id="Q54SM9"/>
<dbReference type="KEGG" id="ddi:DDB_G0282345"/>
<protein>
    <submittedName>
        <fullName evidence="1">Uncharacterized protein</fullName>
    </submittedName>
</protein>
<organism evidence="1 2">
    <name type="scientific">Dictyostelium discoideum</name>
    <name type="common">Social amoeba</name>
    <dbReference type="NCBI Taxonomy" id="44689"/>
    <lineage>
        <taxon>Eukaryota</taxon>
        <taxon>Amoebozoa</taxon>
        <taxon>Evosea</taxon>
        <taxon>Eumycetozoa</taxon>
        <taxon>Dictyostelia</taxon>
        <taxon>Dictyosteliales</taxon>
        <taxon>Dictyosteliaceae</taxon>
        <taxon>Dictyostelium</taxon>
    </lineage>
</organism>
<dbReference type="Proteomes" id="UP000002195">
    <property type="component" value="Unassembled WGS sequence"/>
</dbReference>
<dbReference type="dictyBase" id="DDB_G0349537"/>
<evidence type="ECO:0000313" key="1">
    <source>
        <dbReference type="EMBL" id="EAL66294.1"/>
    </source>
</evidence>
<gene>
    <name evidence="1" type="ORF">DDB_G0282345</name>
</gene>
<dbReference type="Gene3D" id="1.10.10.60">
    <property type="entry name" value="Homeodomain-like"/>
    <property type="match status" value="1"/>
</dbReference>
<dbReference type="RefSeq" id="XP_640272.1">
    <property type="nucleotide sequence ID" value="XM_635180.1"/>
</dbReference>
<proteinExistence type="predicted"/>
<evidence type="ECO:0000313" key="2">
    <source>
        <dbReference type="Proteomes" id="UP000002195"/>
    </source>
</evidence>
<dbReference type="GeneID" id="8623533"/>
<dbReference type="SMR" id="Q54SM9"/>
<reference evidence="1 2" key="1">
    <citation type="journal article" date="2005" name="Nature">
        <title>The genome of the social amoeba Dictyostelium discoideum.</title>
        <authorList>
            <consortium name="The Dictyostelium discoideum Sequencing Consortium"/>
            <person name="Eichinger L."/>
            <person name="Pachebat J.A."/>
            <person name="Glockner G."/>
            <person name="Rajandream M.A."/>
            <person name="Sucgang R."/>
            <person name="Berriman M."/>
            <person name="Song J."/>
            <person name="Olsen R."/>
            <person name="Szafranski K."/>
            <person name="Xu Q."/>
            <person name="Tunggal B."/>
            <person name="Kummerfeld S."/>
            <person name="Madera M."/>
            <person name="Konfortov B.A."/>
            <person name="Rivero F."/>
            <person name="Bankier A.T."/>
            <person name="Lehmann R."/>
            <person name="Hamlin N."/>
            <person name="Davies R."/>
            <person name="Gaudet P."/>
            <person name="Fey P."/>
            <person name="Pilcher K."/>
            <person name="Chen G."/>
            <person name="Saunders D."/>
            <person name="Sodergren E."/>
            <person name="Davis P."/>
            <person name="Kerhornou A."/>
            <person name="Nie X."/>
            <person name="Hall N."/>
            <person name="Anjard C."/>
            <person name="Hemphill L."/>
            <person name="Bason N."/>
            <person name="Farbrother P."/>
            <person name="Desany B."/>
            <person name="Just E."/>
            <person name="Morio T."/>
            <person name="Rost R."/>
            <person name="Churcher C."/>
            <person name="Cooper J."/>
            <person name="Haydock S."/>
            <person name="van Driessche N."/>
            <person name="Cronin A."/>
            <person name="Goodhead I."/>
            <person name="Muzny D."/>
            <person name="Mourier T."/>
            <person name="Pain A."/>
            <person name="Lu M."/>
            <person name="Harper D."/>
            <person name="Lindsay R."/>
            <person name="Hauser H."/>
            <person name="James K."/>
            <person name="Quiles M."/>
            <person name="Madan Babu M."/>
            <person name="Saito T."/>
            <person name="Buchrieser C."/>
            <person name="Wardroper A."/>
            <person name="Felder M."/>
            <person name="Thangavelu M."/>
            <person name="Johnson D."/>
            <person name="Knights A."/>
            <person name="Loulseged H."/>
            <person name="Mungall K."/>
            <person name="Oliver K."/>
            <person name="Price C."/>
            <person name="Quail M.A."/>
            <person name="Urushihara H."/>
            <person name="Hernandez J."/>
            <person name="Rabbinowitsch E."/>
            <person name="Steffen D."/>
            <person name="Sanders M."/>
            <person name="Ma J."/>
            <person name="Kohara Y."/>
            <person name="Sharp S."/>
            <person name="Simmonds M."/>
            <person name="Spiegler S."/>
            <person name="Tivey A."/>
            <person name="Sugano S."/>
            <person name="White B."/>
            <person name="Walker D."/>
            <person name="Woodward J."/>
            <person name="Winckler T."/>
            <person name="Tanaka Y."/>
            <person name="Shaulsky G."/>
            <person name="Schleicher M."/>
            <person name="Weinstock G."/>
            <person name="Rosenthal A."/>
            <person name="Cox E.C."/>
            <person name="Chisholm R.L."/>
            <person name="Gibbs R."/>
            <person name="Loomis W.F."/>
            <person name="Platzer M."/>
            <person name="Kay R.R."/>
            <person name="Williams J."/>
            <person name="Dear P.H."/>
            <person name="Noegel A.A."/>
            <person name="Barrell B."/>
            <person name="Kuspa A."/>
        </authorList>
    </citation>
    <scope>NUCLEOTIDE SEQUENCE [LARGE SCALE GENOMIC DNA]</scope>
    <source>
        <strain evidence="1 2">AX4</strain>
    </source>
</reference>
<keyword evidence="2" id="KW-1185">Reference proteome</keyword>
<dbReference type="PaxDb" id="44689-DDB0204195"/>
<accession>Q54SM9</accession>
<name>Q54SM9_DICDI</name>
<dbReference type="AlphaFoldDB" id="Q54SM9"/>
<sequence>MYTQKDNSSTQQEIANLFGISRSAISRSLNSGGVAINFNIYM</sequence>
<dbReference type="VEuPathDB" id="AmoebaDB:DDB_G0282345"/>
<comment type="caution">
    <text evidence="1">The sequence shown here is derived from an EMBL/GenBank/DDBJ whole genome shotgun (WGS) entry which is preliminary data.</text>
</comment>
<dbReference type="EMBL" id="AAFI02000047">
    <property type="protein sequence ID" value="EAL66294.1"/>
    <property type="molecule type" value="Genomic_DNA"/>
</dbReference>
<dbReference type="HOGENOM" id="CLU_3261620_0_0_1"/>